<evidence type="ECO:0000313" key="1">
    <source>
        <dbReference type="EMBL" id="KYD10156.1"/>
    </source>
</evidence>
<proteinExistence type="predicted"/>
<organism evidence="1 3">
    <name type="scientific">Heyndrickxia sporothermodurans</name>
    <dbReference type="NCBI Taxonomy" id="46224"/>
    <lineage>
        <taxon>Bacteria</taxon>
        <taxon>Bacillati</taxon>
        <taxon>Bacillota</taxon>
        <taxon>Bacilli</taxon>
        <taxon>Bacillales</taxon>
        <taxon>Bacillaceae</taxon>
        <taxon>Heyndrickxia</taxon>
    </lineage>
</organism>
<dbReference type="PATRIC" id="fig|46224.3.peg.1209"/>
<evidence type="ECO:0000313" key="2">
    <source>
        <dbReference type="EMBL" id="QQX25368.1"/>
    </source>
</evidence>
<dbReference type="InterPro" id="IPR025056">
    <property type="entry name" value="DUF3993"/>
</dbReference>
<evidence type="ECO:0000313" key="4">
    <source>
        <dbReference type="Proteomes" id="UP000595512"/>
    </source>
</evidence>
<reference evidence="1 3" key="1">
    <citation type="submission" date="2016-01" db="EMBL/GenBank/DDBJ databases">
        <title>Genome Sequences of Twelve Sporeforming Bacillus Species Isolated from Foods.</title>
        <authorList>
            <person name="Berendsen E.M."/>
            <person name="Wells-Bennik M.H."/>
            <person name="Krawcyk A.O."/>
            <person name="De Jong A."/>
            <person name="Holsappel S."/>
            <person name="Eijlander R.T."/>
            <person name="Kuipers O.P."/>
        </authorList>
    </citation>
    <scope>NUCLEOTIDE SEQUENCE [LARGE SCALE GENOMIC DNA]</scope>
    <source>
        <strain evidence="1 3">B4102</strain>
    </source>
</reference>
<dbReference type="OrthoDB" id="2680601at2"/>
<dbReference type="AlphaFoldDB" id="A0A150LDW8"/>
<dbReference type="STRING" id="46224.B4102_0340"/>
<keyword evidence="3" id="KW-1185">Reference proteome</keyword>
<dbReference type="Proteomes" id="UP000075666">
    <property type="component" value="Unassembled WGS sequence"/>
</dbReference>
<dbReference type="Proteomes" id="UP000595512">
    <property type="component" value="Chromosome"/>
</dbReference>
<accession>A0A150LDW8</accession>
<dbReference type="EMBL" id="LQYN01000016">
    <property type="protein sequence ID" value="KYD10156.1"/>
    <property type="molecule type" value="Genomic_DNA"/>
</dbReference>
<dbReference type="Pfam" id="PF13158">
    <property type="entry name" value="DUF3993"/>
    <property type="match status" value="1"/>
</dbReference>
<dbReference type="EMBL" id="CP066701">
    <property type="protein sequence ID" value="QQX25368.1"/>
    <property type="molecule type" value="Genomic_DNA"/>
</dbReference>
<gene>
    <name evidence="1" type="ORF">B4102_0340</name>
    <name evidence="2" type="ORF">JGZ69_22230</name>
</gene>
<protein>
    <submittedName>
        <fullName evidence="2">DUF3993 domain-containing protein</fullName>
    </submittedName>
</protein>
<evidence type="ECO:0000313" key="3">
    <source>
        <dbReference type="Proteomes" id="UP000075666"/>
    </source>
</evidence>
<dbReference type="RefSeq" id="WP_066227803.1">
    <property type="nucleotide sequence ID" value="NZ_CP066701.1"/>
</dbReference>
<sequence>MRVFTAVSIFILIIICGGQAINVYASTDDSSIKPIVKRAFDAQVQLSEKERSLNEINELMEPYFTKKFIPLFLKENLVKTDHGYQTFGTDFPLYYIPFFSYDEYTKVVKDGNCYYVVESINHHQEGPVKYEKDYKGVRLIHEDGKWKVDEVLDKIPPKIVKQIESKQKGTTGTNGSIVHLFSTLNENMLLNHPLKEFHHRFFSYHSFLRII</sequence>
<reference evidence="2 4" key="2">
    <citation type="submission" date="2020-12" db="EMBL/GenBank/DDBJ databases">
        <title>Taxonomic evaluation of the Bacillus sporothermodurans group of bacteria based on whole genome sequences.</title>
        <authorList>
            <person name="Fiedler G."/>
            <person name="Herbstmann A.-D."/>
            <person name="Doll E."/>
            <person name="Wenning M."/>
            <person name="Brinks E."/>
            <person name="Kabisch J."/>
            <person name="Breitenwieser F."/>
            <person name="Lappann M."/>
            <person name="Boehnlein C."/>
            <person name="Franz C."/>
        </authorList>
    </citation>
    <scope>NUCLEOTIDE SEQUENCE [LARGE SCALE GENOMIC DNA]</scope>
    <source>
        <strain evidence="2 4">DSM 10599</strain>
    </source>
</reference>
<name>A0A150LDW8_9BACI</name>
<dbReference type="KEGG" id="hspo:JGZ69_22230"/>